<dbReference type="InterPro" id="IPR025711">
    <property type="entry name" value="PepSY"/>
</dbReference>
<sequence length="102" mass="11291">MKTFTALFTATIIGMTASIAHARDLGPDEALRLRDAGTIVSFEKLNATALAKHPGAKITETELEEEYGKYIYQVELRDPQGIEWDLELDAVSGQVLKDHQDT</sequence>
<name>A0A423J5L7_9PSED</name>
<gene>
    <name evidence="3" type="ORF">BK664_26725</name>
</gene>
<keyword evidence="1" id="KW-0732">Signal</keyword>
<dbReference type="Proteomes" id="UP000286351">
    <property type="component" value="Unassembled WGS sequence"/>
</dbReference>
<evidence type="ECO:0000313" key="3">
    <source>
        <dbReference type="EMBL" id="RON32981.1"/>
    </source>
</evidence>
<comment type="caution">
    <text evidence="3">The sequence shown here is derived from an EMBL/GenBank/DDBJ whole genome shotgun (WGS) entry which is preliminary data.</text>
</comment>
<accession>A0A423J5L7</accession>
<proteinExistence type="predicted"/>
<dbReference type="Pfam" id="PF03413">
    <property type="entry name" value="PepSY"/>
    <property type="match status" value="1"/>
</dbReference>
<feature type="signal peptide" evidence="1">
    <location>
        <begin position="1"/>
        <end position="22"/>
    </location>
</feature>
<feature type="domain" description="PepSY" evidence="2">
    <location>
        <begin position="40"/>
        <end position="98"/>
    </location>
</feature>
<dbReference type="AlphaFoldDB" id="A0A423J5L7"/>
<reference evidence="3 4" key="1">
    <citation type="submission" date="2016-10" db="EMBL/GenBank/DDBJ databases">
        <title>Comparative genome analysis of multiple Pseudomonas spp. focuses on biocontrol and plant growth promoting traits.</title>
        <authorList>
            <person name="Tao X.-Y."/>
            <person name="Taylor C.G."/>
        </authorList>
    </citation>
    <scope>NUCLEOTIDE SEQUENCE [LARGE SCALE GENOMIC DNA]</scope>
    <source>
        <strain evidence="3 4">38D4</strain>
    </source>
</reference>
<evidence type="ECO:0000259" key="2">
    <source>
        <dbReference type="Pfam" id="PF03413"/>
    </source>
</evidence>
<evidence type="ECO:0000256" key="1">
    <source>
        <dbReference type="SAM" id="SignalP"/>
    </source>
</evidence>
<dbReference type="RefSeq" id="WP_123368405.1">
    <property type="nucleotide sequence ID" value="NZ_MOBO01000030.1"/>
</dbReference>
<feature type="chain" id="PRO_5019294529" evidence="1">
    <location>
        <begin position="23"/>
        <end position="102"/>
    </location>
</feature>
<dbReference type="Gene3D" id="3.10.450.40">
    <property type="match status" value="1"/>
</dbReference>
<evidence type="ECO:0000313" key="4">
    <source>
        <dbReference type="Proteomes" id="UP000286351"/>
    </source>
</evidence>
<dbReference type="EMBL" id="MOBO01000030">
    <property type="protein sequence ID" value="RON32981.1"/>
    <property type="molecule type" value="Genomic_DNA"/>
</dbReference>
<protein>
    <submittedName>
        <fullName evidence="3">Peptidase</fullName>
    </submittedName>
</protein>
<organism evidence="3 4">
    <name type="scientific">Pseudomonas brassicacearum</name>
    <dbReference type="NCBI Taxonomy" id="930166"/>
    <lineage>
        <taxon>Bacteria</taxon>
        <taxon>Pseudomonadati</taxon>
        <taxon>Pseudomonadota</taxon>
        <taxon>Gammaproteobacteria</taxon>
        <taxon>Pseudomonadales</taxon>
        <taxon>Pseudomonadaceae</taxon>
        <taxon>Pseudomonas</taxon>
    </lineage>
</organism>